<keyword evidence="12" id="KW-1185">Reference proteome</keyword>
<sequence length="291" mass="32729">MELNTSPQAQPQIPVELNTSPRAQPQIPMELNTSPQVQPPRNLTIFSACKKQNSMALTFDDGPSKFSKTIDQILAQSGAKASFFVNGNNVGCIYDHAEDLRSRYEAGHLIGNHGWGHVHMKTADREQMHDQIGRVEDAMIKILGVKPLYFRPPYGEYNRELVQVLKQRGYRAMVLWSHDSGDSLEEPPPPREIITTYEEYKPKQIILNHESHESTVNEPRRELKVHPHISASQVMPEVIPQLRQRGLEMVSVGECHSASESDPRHWYEVVGPPGTPDSSWTCQGTPGPGEL</sequence>
<dbReference type="CDD" id="cd10951">
    <property type="entry name" value="CE4_ClCDA_like"/>
    <property type="match status" value="1"/>
</dbReference>
<proteinExistence type="predicted"/>
<dbReference type="InParanoid" id="F4RV90"/>
<dbReference type="InterPro" id="IPR011330">
    <property type="entry name" value="Glyco_hydro/deAcase_b/a-brl"/>
</dbReference>
<dbReference type="GO" id="GO:0005886">
    <property type="term" value="C:plasma membrane"/>
    <property type="evidence" value="ECO:0007669"/>
    <property type="project" value="UniProtKB-SubCell"/>
</dbReference>
<name>F4RV90_MELLP</name>
<keyword evidence="7" id="KW-0119">Carbohydrate metabolism</keyword>
<keyword evidence="3" id="KW-0336">GPI-anchor</keyword>
<keyword evidence="4" id="KW-0479">Metal-binding</keyword>
<dbReference type="OrthoDB" id="2125469at2759"/>
<dbReference type="PANTHER" id="PTHR46471:SF2">
    <property type="entry name" value="CHITIN DEACETYLASE-RELATED"/>
    <property type="match status" value="1"/>
</dbReference>
<evidence type="ECO:0000313" key="11">
    <source>
        <dbReference type="EMBL" id="EGG03711.1"/>
    </source>
</evidence>
<dbReference type="GO" id="GO:0005975">
    <property type="term" value="P:carbohydrate metabolic process"/>
    <property type="evidence" value="ECO:0007669"/>
    <property type="project" value="InterPro"/>
</dbReference>
<evidence type="ECO:0000259" key="10">
    <source>
        <dbReference type="PROSITE" id="PS51677"/>
    </source>
</evidence>
<evidence type="ECO:0000256" key="1">
    <source>
        <dbReference type="ARBA" id="ARBA00001941"/>
    </source>
</evidence>
<feature type="domain" description="NodB homology" evidence="10">
    <location>
        <begin position="53"/>
        <end position="250"/>
    </location>
</feature>
<comment type="cofactor">
    <cofactor evidence="1">
        <name>Co(2+)</name>
        <dbReference type="ChEBI" id="CHEBI:48828"/>
    </cofactor>
</comment>
<evidence type="ECO:0000256" key="8">
    <source>
        <dbReference type="ARBA" id="ARBA00023288"/>
    </source>
</evidence>
<evidence type="ECO:0000256" key="7">
    <source>
        <dbReference type="ARBA" id="ARBA00023277"/>
    </source>
</evidence>
<comment type="subcellular location">
    <subcellularLocation>
        <location evidence="2">Cell membrane</location>
        <topology evidence="2">Lipid-anchor</topology>
        <topology evidence="2">GPI-anchor</topology>
    </subcellularLocation>
</comment>
<evidence type="ECO:0000313" key="12">
    <source>
        <dbReference type="Proteomes" id="UP000001072"/>
    </source>
</evidence>
<dbReference type="RefSeq" id="XP_007413158.1">
    <property type="nucleotide sequence ID" value="XM_007413096.1"/>
</dbReference>
<keyword evidence="3" id="KW-0472">Membrane</keyword>
<dbReference type="STRING" id="747676.F4RV90"/>
<gene>
    <name evidence="11" type="ORF">MELLADRAFT_89961</name>
</gene>
<dbReference type="GO" id="GO:0046872">
    <property type="term" value="F:metal ion binding"/>
    <property type="evidence" value="ECO:0007669"/>
    <property type="project" value="UniProtKB-KW"/>
</dbReference>
<dbReference type="PROSITE" id="PS51677">
    <property type="entry name" value="NODB"/>
    <property type="match status" value="1"/>
</dbReference>
<keyword evidence="6" id="KW-0378">Hydrolase</keyword>
<evidence type="ECO:0000256" key="2">
    <source>
        <dbReference type="ARBA" id="ARBA00004609"/>
    </source>
</evidence>
<dbReference type="Proteomes" id="UP000001072">
    <property type="component" value="Unassembled WGS sequence"/>
</dbReference>
<evidence type="ECO:0000256" key="3">
    <source>
        <dbReference type="ARBA" id="ARBA00022622"/>
    </source>
</evidence>
<reference evidence="12" key="1">
    <citation type="journal article" date="2011" name="Proc. Natl. Acad. Sci. U.S.A.">
        <title>Obligate biotrophy features unraveled by the genomic analysis of rust fungi.</title>
        <authorList>
            <person name="Duplessis S."/>
            <person name="Cuomo C.A."/>
            <person name="Lin Y.-C."/>
            <person name="Aerts A."/>
            <person name="Tisserant E."/>
            <person name="Veneault-Fourrey C."/>
            <person name="Joly D.L."/>
            <person name="Hacquard S."/>
            <person name="Amselem J."/>
            <person name="Cantarel B.L."/>
            <person name="Chiu R."/>
            <person name="Coutinho P.M."/>
            <person name="Feau N."/>
            <person name="Field M."/>
            <person name="Frey P."/>
            <person name="Gelhaye E."/>
            <person name="Goldberg J."/>
            <person name="Grabherr M.G."/>
            <person name="Kodira C.D."/>
            <person name="Kohler A."/>
            <person name="Kuees U."/>
            <person name="Lindquist E.A."/>
            <person name="Lucas S.M."/>
            <person name="Mago R."/>
            <person name="Mauceli E."/>
            <person name="Morin E."/>
            <person name="Murat C."/>
            <person name="Pangilinan J.L."/>
            <person name="Park R."/>
            <person name="Pearson M."/>
            <person name="Quesneville H."/>
            <person name="Rouhier N."/>
            <person name="Sakthikumar S."/>
            <person name="Salamov A.A."/>
            <person name="Schmutz J."/>
            <person name="Selles B."/>
            <person name="Shapiro H."/>
            <person name="Tanguay P."/>
            <person name="Tuskan G.A."/>
            <person name="Henrissat B."/>
            <person name="Van de Peer Y."/>
            <person name="Rouze P."/>
            <person name="Ellis J.G."/>
            <person name="Dodds P.N."/>
            <person name="Schein J.E."/>
            <person name="Zhong S."/>
            <person name="Hamelin R.C."/>
            <person name="Grigoriev I.V."/>
            <person name="Szabo L.J."/>
            <person name="Martin F."/>
        </authorList>
    </citation>
    <scope>NUCLEOTIDE SEQUENCE [LARGE SCALE GENOMIC DNA]</scope>
    <source>
        <strain evidence="12">98AG31 / pathotype 3-4-7</strain>
    </source>
</reference>
<evidence type="ECO:0000256" key="4">
    <source>
        <dbReference type="ARBA" id="ARBA00022723"/>
    </source>
</evidence>
<protein>
    <submittedName>
        <fullName evidence="11">Family 4 carbohydrate esterase</fullName>
    </submittedName>
</protein>
<dbReference type="eggNOG" id="ENOG502S2CW">
    <property type="taxonomic scope" value="Eukaryota"/>
</dbReference>
<organism evidence="12">
    <name type="scientific">Melampsora larici-populina (strain 98AG31 / pathotype 3-4-7)</name>
    <name type="common">Poplar leaf rust fungus</name>
    <dbReference type="NCBI Taxonomy" id="747676"/>
    <lineage>
        <taxon>Eukaryota</taxon>
        <taxon>Fungi</taxon>
        <taxon>Dikarya</taxon>
        <taxon>Basidiomycota</taxon>
        <taxon>Pucciniomycotina</taxon>
        <taxon>Pucciniomycetes</taxon>
        <taxon>Pucciniales</taxon>
        <taxon>Melampsoraceae</taxon>
        <taxon>Melampsora</taxon>
    </lineage>
</organism>
<dbReference type="EMBL" id="GL883123">
    <property type="protein sequence ID" value="EGG03711.1"/>
    <property type="molecule type" value="Genomic_DNA"/>
</dbReference>
<evidence type="ECO:0000256" key="9">
    <source>
        <dbReference type="SAM" id="MobiDB-lite"/>
    </source>
</evidence>
<feature type="region of interest" description="Disordered" evidence="9">
    <location>
        <begin position="272"/>
        <end position="291"/>
    </location>
</feature>
<dbReference type="SUPFAM" id="SSF88713">
    <property type="entry name" value="Glycoside hydrolase/deacetylase"/>
    <property type="match status" value="1"/>
</dbReference>
<evidence type="ECO:0000256" key="6">
    <source>
        <dbReference type="ARBA" id="ARBA00022801"/>
    </source>
</evidence>
<dbReference type="AlphaFoldDB" id="F4RV90"/>
<dbReference type="GeneID" id="18935386"/>
<keyword evidence="8" id="KW-0449">Lipoprotein</keyword>
<dbReference type="VEuPathDB" id="FungiDB:MELLADRAFT_89961"/>
<keyword evidence="3" id="KW-0325">Glycoprotein</keyword>
<dbReference type="InterPro" id="IPR002509">
    <property type="entry name" value="NODB_dom"/>
</dbReference>
<dbReference type="PANTHER" id="PTHR46471">
    <property type="entry name" value="CHITIN DEACETYLASE"/>
    <property type="match status" value="1"/>
</dbReference>
<keyword evidence="5" id="KW-0732">Signal</keyword>
<dbReference type="GO" id="GO:0016810">
    <property type="term" value="F:hydrolase activity, acting on carbon-nitrogen (but not peptide) bonds"/>
    <property type="evidence" value="ECO:0007669"/>
    <property type="project" value="InterPro"/>
</dbReference>
<dbReference type="Gene3D" id="3.20.20.370">
    <property type="entry name" value="Glycoside hydrolase/deacetylase"/>
    <property type="match status" value="1"/>
</dbReference>
<dbReference type="Pfam" id="PF01522">
    <property type="entry name" value="Polysacc_deac_1"/>
    <property type="match status" value="1"/>
</dbReference>
<accession>F4RV90</accession>
<dbReference type="GO" id="GO:0098552">
    <property type="term" value="C:side of membrane"/>
    <property type="evidence" value="ECO:0007669"/>
    <property type="project" value="UniProtKB-KW"/>
</dbReference>
<evidence type="ECO:0000256" key="5">
    <source>
        <dbReference type="ARBA" id="ARBA00022729"/>
    </source>
</evidence>
<dbReference type="HOGENOM" id="CLU_021264_11_2_1"/>
<dbReference type="KEGG" id="mlr:MELLADRAFT_89961"/>